<keyword evidence="3 6" id="KW-0285">Flavoprotein</keyword>
<dbReference type="EMBL" id="LOHZ01000040">
    <property type="protein sequence ID" value="KYO64792.1"/>
    <property type="molecule type" value="Genomic_DNA"/>
</dbReference>
<keyword evidence="2 6" id="KW-0597">Phosphoprotein</keyword>
<dbReference type="GO" id="GO:0005886">
    <property type="term" value="C:plasma membrane"/>
    <property type="evidence" value="ECO:0007669"/>
    <property type="project" value="UniProtKB-SubCell"/>
</dbReference>
<dbReference type="PANTHER" id="PTHR36118">
    <property type="entry name" value="ION-TRANSLOCATING OXIDOREDUCTASE COMPLEX SUBUNIT G"/>
    <property type="match status" value="1"/>
</dbReference>
<keyword evidence="5 6" id="KW-0249">Electron transport</keyword>
<dbReference type="HAMAP" id="MF_00479">
    <property type="entry name" value="RsxG_RnfG"/>
    <property type="match status" value="1"/>
</dbReference>
<name>A0A161PVS8_9FIRM</name>
<dbReference type="GO" id="GO:0009055">
    <property type="term" value="F:electron transfer activity"/>
    <property type="evidence" value="ECO:0007669"/>
    <property type="project" value="InterPro"/>
</dbReference>
<keyword evidence="6" id="KW-1133">Transmembrane helix</keyword>
<dbReference type="PIRSF" id="PIRSF006091">
    <property type="entry name" value="E_trnsport_RnfG"/>
    <property type="match status" value="1"/>
</dbReference>
<comment type="subcellular location">
    <subcellularLocation>
        <location evidence="6">Cell membrane</location>
        <topology evidence="6">Single-pass membrane protein</topology>
    </subcellularLocation>
</comment>
<organism evidence="8 9">
    <name type="scientific">Thermovenabulum gondwanense</name>
    <dbReference type="NCBI Taxonomy" id="520767"/>
    <lineage>
        <taxon>Bacteria</taxon>
        <taxon>Bacillati</taxon>
        <taxon>Bacillota</taxon>
        <taxon>Clostridia</taxon>
        <taxon>Thermosediminibacterales</taxon>
        <taxon>Thermosediminibacteraceae</taxon>
        <taxon>Thermovenabulum</taxon>
    </lineage>
</organism>
<evidence type="ECO:0000313" key="9">
    <source>
        <dbReference type="Proteomes" id="UP000075737"/>
    </source>
</evidence>
<dbReference type="Proteomes" id="UP000075737">
    <property type="component" value="Unassembled WGS sequence"/>
</dbReference>
<accession>A0A161PVS8</accession>
<dbReference type="GO" id="GO:0010181">
    <property type="term" value="F:FMN binding"/>
    <property type="evidence" value="ECO:0007669"/>
    <property type="project" value="InterPro"/>
</dbReference>
<dbReference type="OrthoDB" id="9787579at2"/>
<evidence type="ECO:0000256" key="4">
    <source>
        <dbReference type="ARBA" id="ARBA00022643"/>
    </source>
</evidence>
<protein>
    <recommendedName>
        <fullName evidence="6">Ion-translocating oxidoreductase complex subunit G</fullName>
        <ecNumber evidence="6">7.-.-.-</ecNumber>
    </recommendedName>
    <alternativeName>
        <fullName evidence="6">Rnf electron transport complex subunit G</fullName>
    </alternativeName>
</protein>
<keyword evidence="6" id="KW-1278">Translocase</keyword>
<dbReference type="NCBIfam" id="TIGR01947">
    <property type="entry name" value="rnfG"/>
    <property type="match status" value="1"/>
</dbReference>
<comment type="similarity">
    <text evidence="6">Belongs to the RnfG family.</text>
</comment>
<keyword evidence="6" id="KW-0812">Transmembrane</keyword>
<keyword evidence="6" id="KW-1003">Cell membrane</keyword>
<dbReference type="PANTHER" id="PTHR36118:SF1">
    <property type="entry name" value="ION-TRANSLOCATING OXIDOREDUCTASE COMPLEX SUBUNIT G"/>
    <property type="match status" value="1"/>
</dbReference>
<feature type="modified residue" description="FMN phosphoryl threonine" evidence="6">
    <location>
        <position position="153"/>
    </location>
</feature>
<dbReference type="Pfam" id="PF04205">
    <property type="entry name" value="FMN_bind"/>
    <property type="match status" value="1"/>
</dbReference>
<sequence length="180" mass="19311">MNQPVKMVVVLMMIALVAGALLAFTYQATYPKIQQQAKEALESSVLKVIPGAEKMEEVQKDGMTFYIGMDNQGNKKGIAFKAVGSGFSGPIEIMVGYNPKEGKLTGIEILSMSETPGLGAKIKEPSFTEQFKGKSVKDEFAPKKDVKVITGATISPTAVAKAIKSTLEEVTKIYPVGGEF</sequence>
<keyword evidence="1 6" id="KW-0813">Transport</keyword>
<reference evidence="8 9" key="1">
    <citation type="submission" date="2015-12" db="EMBL/GenBank/DDBJ databases">
        <title>Draft genome of Thermovenabulum gondwanense isolated from a red thermophilic microbial mat colonisisng an outflow channel of a bore well.</title>
        <authorList>
            <person name="Patel B.K."/>
        </authorList>
    </citation>
    <scope>NUCLEOTIDE SEQUENCE [LARGE SCALE GENOMIC DNA]</scope>
    <source>
        <strain evidence="8 9">R270</strain>
    </source>
</reference>
<dbReference type="InterPro" id="IPR007329">
    <property type="entry name" value="FMN-bd"/>
</dbReference>
<keyword evidence="4 6" id="KW-0288">FMN</keyword>
<dbReference type="InterPro" id="IPR010209">
    <property type="entry name" value="Ion_transpt_RnfG/RsxG"/>
</dbReference>
<keyword evidence="9" id="KW-1185">Reference proteome</keyword>
<evidence type="ECO:0000256" key="2">
    <source>
        <dbReference type="ARBA" id="ARBA00022553"/>
    </source>
</evidence>
<dbReference type="STRING" id="520767.ATZ99_18500"/>
<comment type="subunit">
    <text evidence="6">The complex is composed of six subunits: RnfA, RnfB, RnfC, RnfD, RnfE and RnfG.</text>
</comment>
<comment type="caution">
    <text evidence="8">The sequence shown here is derived from an EMBL/GenBank/DDBJ whole genome shotgun (WGS) entry which is preliminary data.</text>
</comment>
<evidence type="ECO:0000313" key="8">
    <source>
        <dbReference type="EMBL" id="KYO64792.1"/>
    </source>
</evidence>
<evidence type="ECO:0000256" key="6">
    <source>
        <dbReference type="HAMAP-Rule" id="MF_00479"/>
    </source>
</evidence>
<evidence type="ECO:0000256" key="1">
    <source>
        <dbReference type="ARBA" id="ARBA00022448"/>
    </source>
</evidence>
<evidence type="ECO:0000259" key="7">
    <source>
        <dbReference type="SMART" id="SM00900"/>
    </source>
</evidence>
<evidence type="ECO:0000256" key="3">
    <source>
        <dbReference type="ARBA" id="ARBA00022630"/>
    </source>
</evidence>
<comment type="cofactor">
    <cofactor evidence="6">
        <name>FMN</name>
        <dbReference type="ChEBI" id="CHEBI:58210"/>
    </cofactor>
</comment>
<dbReference type="SMART" id="SM00900">
    <property type="entry name" value="FMN_bind"/>
    <property type="match status" value="1"/>
</dbReference>
<feature type="domain" description="FMN-binding" evidence="7">
    <location>
        <begin position="86"/>
        <end position="170"/>
    </location>
</feature>
<dbReference type="RefSeq" id="WP_068748957.1">
    <property type="nucleotide sequence ID" value="NZ_LOHZ01000040.1"/>
</dbReference>
<dbReference type="AlphaFoldDB" id="A0A161PVS8"/>
<dbReference type="EC" id="7.-.-.-" evidence="6"/>
<keyword evidence="6" id="KW-0472">Membrane</keyword>
<dbReference type="GO" id="GO:0022900">
    <property type="term" value="P:electron transport chain"/>
    <property type="evidence" value="ECO:0007669"/>
    <property type="project" value="UniProtKB-UniRule"/>
</dbReference>
<gene>
    <name evidence="6 8" type="primary">rnfG</name>
    <name evidence="8" type="ORF">ATZ99_18500</name>
</gene>
<comment type="function">
    <text evidence="6">Part of a membrane-bound complex that couples electron transfer with translocation of ions across the membrane.</text>
</comment>
<evidence type="ECO:0000256" key="5">
    <source>
        <dbReference type="ARBA" id="ARBA00022982"/>
    </source>
</evidence>
<proteinExistence type="inferred from homology"/>